<dbReference type="Proteomes" id="UP000785679">
    <property type="component" value="Unassembled WGS sequence"/>
</dbReference>
<dbReference type="SMART" id="SM00220">
    <property type="entry name" value="S_TKc"/>
    <property type="match status" value="1"/>
</dbReference>
<dbReference type="EMBL" id="RRYP01000445">
    <property type="protein sequence ID" value="TNV87413.1"/>
    <property type="molecule type" value="Genomic_DNA"/>
</dbReference>
<gene>
    <name evidence="3" type="ORF">FGO68_gene11964</name>
</gene>
<feature type="compositionally biased region" description="Polar residues" evidence="1">
    <location>
        <begin position="1239"/>
        <end position="1248"/>
    </location>
</feature>
<dbReference type="InterPro" id="IPR000719">
    <property type="entry name" value="Prot_kinase_dom"/>
</dbReference>
<sequence length="1483" mass="165131">MSNNQTPGGGGLNAHLNSQYIVTHNDSIQMRNIACFDKYIVLQKGDENEQDFQDILHKEKDILCMKINGSRQEPINNAIQDAIMDCSALNQGTAIQTHLDPASAINQNHLTTNGKDCDYRHNLNDISMSENSRPLGLFTANNPPHNLNYQRMDLEENNVETLMSNAIPRGGGYGNHRDNTNSSVPLRSHNNQYIGTNVIDIVESGQLQSTVGRPDNGFMQQLIISKNSKQQKHFPQYINGDRQQKTGETDQNAIEKDKSVSRGLGGQKGDTLWLSVQLWEVKFEMPKFSSHQVTHQKLRESQKTGIQGQEVQYHAKNLVNTTKFFQDDQKQLSKNFGGSSQIPKNRLADVDQEECLYHIILRPFLPELQIGAQASAPFYQLDFALDDIDEFLYLRKKLIDVCVVVSPDLDQDYKYVSSIGKGSQATVDLYKIINKEYLLNGTASNMLTGYREAELNNNNTQTQNQIVHEGTINGSNDPIPPVSMSINGEQSAIAASSKNRYYLERAQTNSGKPKICGPIARIAGVPQFQAATTLGEAFAVKKILLELDSEDLQSQKEVIINEITFLRELKICDNIVQLEAVYLHKKQNEQENQPIQRQGQQQQIPNQRVYEVCLVMKFAKYGSILQHLREGKKNTEEQVRTIMAQLLLAIDLIHRNRIIHRDIKPDNILIIDKDELKVCISDLGLACRIDDEEEISIKCGTPGYVAPEVLKGGTFTPKADIFSAGSLFYNFIAMGCLYQGRDCDEMLLANTYQDPMPIVQSKVQGVSQECKNLMIWMLQRDPKKRPTAEQCIQHEWFAKDREALQTSLLFNKNPNILTSIAGMTQNNEVFSIEALPGGKSLLRGFKMAPNYYEMIHQLSSIENFNRENNGGSNVGGGAPRMNLLQMVKAGMIGGQGAGGPVKSSSGYNFKETHLQDSFKDDSDFAVYQGGGPGALQLMAQGMSNGHAQMNAMSIQRELMLQNNQFLLNNSKSSQYINNPKKDSLSPFRQPGTQNLLYAFSGHGGIMNNIMESPNRRCSVKSHSNSNNNIINSTQNVRFCYNQVINKGREMSNSASRSDIQSNANSNIANNRQRGYSVRDSDNAKHHGQSLNAALKNRGQSLFKKHHVEAFGKGDRIAGGVSAGIVSSSNMVEAALVGIPHGGPQSNNSHQNTPILTEANKNIEQKVTKGAFAALVEEHLNSQNINLNRIADVSANQMNSGVSPINLVAFQELQQRIEKDQFDRAKNKDDQFSLQERKQGASQYGQTPVNQTPNRILQIRPSNANGGSSYTVLNGNNRANNLGRDQSPIKVPSQKQTEEFPPPKQANIIKLNNAAQQPNIGIQLQQIEERKSEQHAPISINNRRLNETDMSIADELLEDEECMEEGESARNPFTKIMQEACAGVRDPSVHQLSLGIGNMKLPDNIDGGTAGGYAGNKLINDIVNSPNHASASNMRLKFKNEKAMTSVVEAKMTMRLNIADLQTEERQMKTKNANVLVRRKFLNE</sequence>
<dbReference type="InterPro" id="IPR008271">
    <property type="entry name" value="Ser/Thr_kinase_AS"/>
</dbReference>
<dbReference type="GO" id="GO:0005524">
    <property type="term" value="F:ATP binding"/>
    <property type="evidence" value="ECO:0007669"/>
    <property type="project" value="InterPro"/>
</dbReference>
<dbReference type="SUPFAM" id="SSF56112">
    <property type="entry name" value="Protein kinase-like (PK-like)"/>
    <property type="match status" value="1"/>
</dbReference>
<feature type="compositionally biased region" description="Low complexity" evidence="1">
    <location>
        <begin position="1272"/>
        <end position="1283"/>
    </location>
</feature>
<feature type="compositionally biased region" description="Low complexity" evidence="1">
    <location>
        <begin position="1059"/>
        <end position="1073"/>
    </location>
</feature>
<feature type="region of interest" description="Disordered" evidence="1">
    <location>
        <begin position="1050"/>
        <end position="1087"/>
    </location>
</feature>
<dbReference type="PANTHER" id="PTHR24347">
    <property type="entry name" value="SERINE/THREONINE-PROTEIN KINASE"/>
    <property type="match status" value="1"/>
</dbReference>
<dbReference type="PROSITE" id="PS50011">
    <property type="entry name" value="PROTEIN_KINASE_DOM"/>
    <property type="match status" value="1"/>
</dbReference>
<dbReference type="Gene3D" id="1.10.510.10">
    <property type="entry name" value="Transferase(Phosphotransferase) domain 1"/>
    <property type="match status" value="1"/>
</dbReference>
<dbReference type="InterPro" id="IPR011009">
    <property type="entry name" value="Kinase-like_dom_sf"/>
</dbReference>
<organism evidence="3 4">
    <name type="scientific">Halteria grandinella</name>
    <dbReference type="NCBI Taxonomy" id="5974"/>
    <lineage>
        <taxon>Eukaryota</taxon>
        <taxon>Sar</taxon>
        <taxon>Alveolata</taxon>
        <taxon>Ciliophora</taxon>
        <taxon>Intramacronucleata</taxon>
        <taxon>Spirotrichea</taxon>
        <taxon>Stichotrichia</taxon>
        <taxon>Sporadotrichida</taxon>
        <taxon>Halteriidae</taxon>
        <taxon>Halteria</taxon>
    </lineage>
</organism>
<evidence type="ECO:0000313" key="4">
    <source>
        <dbReference type="Proteomes" id="UP000785679"/>
    </source>
</evidence>
<accession>A0A8J8P539</accession>
<dbReference type="Pfam" id="PF00069">
    <property type="entry name" value="Pkinase"/>
    <property type="match status" value="1"/>
</dbReference>
<name>A0A8J8P539_HALGN</name>
<evidence type="ECO:0000256" key="1">
    <source>
        <dbReference type="SAM" id="MobiDB-lite"/>
    </source>
</evidence>
<feature type="region of interest" description="Disordered" evidence="1">
    <location>
        <begin position="1220"/>
        <end position="1248"/>
    </location>
</feature>
<reference evidence="3" key="1">
    <citation type="submission" date="2019-06" db="EMBL/GenBank/DDBJ databases">
        <authorList>
            <person name="Zheng W."/>
        </authorList>
    </citation>
    <scope>NUCLEOTIDE SEQUENCE</scope>
    <source>
        <strain evidence="3">QDHG01</strain>
    </source>
</reference>
<proteinExistence type="predicted"/>
<protein>
    <recommendedName>
        <fullName evidence="2">Protein kinase domain-containing protein</fullName>
    </recommendedName>
</protein>
<dbReference type="GO" id="GO:0004672">
    <property type="term" value="F:protein kinase activity"/>
    <property type="evidence" value="ECO:0007669"/>
    <property type="project" value="InterPro"/>
</dbReference>
<dbReference type="PROSITE" id="PS00108">
    <property type="entry name" value="PROTEIN_KINASE_ST"/>
    <property type="match status" value="1"/>
</dbReference>
<keyword evidence="4" id="KW-1185">Reference proteome</keyword>
<feature type="domain" description="Protein kinase" evidence="2">
    <location>
        <begin position="413"/>
        <end position="797"/>
    </location>
</feature>
<feature type="region of interest" description="Disordered" evidence="1">
    <location>
        <begin position="1260"/>
        <end position="1300"/>
    </location>
</feature>
<evidence type="ECO:0000259" key="2">
    <source>
        <dbReference type="PROSITE" id="PS50011"/>
    </source>
</evidence>
<feature type="compositionally biased region" description="Polar residues" evidence="1">
    <location>
        <begin position="1260"/>
        <end position="1271"/>
    </location>
</feature>
<comment type="caution">
    <text evidence="3">The sequence shown here is derived from an EMBL/GenBank/DDBJ whole genome shotgun (WGS) entry which is preliminary data.</text>
</comment>
<evidence type="ECO:0000313" key="3">
    <source>
        <dbReference type="EMBL" id="TNV87413.1"/>
    </source>
</evidence>
<feature type="compositionally biased region" description="Basic and acidic residues" evidence="1">
    <location>
        <begin position="1220"/>
        <end position="1238"/>
    </location>
</feature>